<keyword evidence="6 9" id="KW-0238">DNA-binding</keyword>
<proteinExistence type="predicted"/>
<dbReference type="InterPro" id="IPR001867">
    <property type="entry name" value="OmpR/PhoB-type_DNA-bd"/>
</dbReference>
<keyword evidence="13" id="KW-1185">Reference proteome</keyword>
<evidence type="ECO:0000256" key="8">
    <source>
        <dbReference type="PROSITE-ProRule" id="PRU00169"/>
    </source>
</evidence>
<dbReference type="InterPro" id="IPR039420">
    <property type="entry name" value="WalR-like"/>
</dbReference>
<feature type="domain" description="Response regulatory" evidence="10">
    <location>
        <begin position="4"/>
        <end position="117"/>
    </location>
</feature>
<dbReference type="Pfam" id="PF00072">
    <property type="entry name" value="Response_reg"/>
    <property type="match status" value="1"/>
</dbReference>
<dbReference type="Proteomes" id="UP001528823">
    <property type="component" value="Unassembled WGS sequence"/>
</dbReference>
<dbReference type="InterPro" id="IPR001789">
    <property type="entry name" value="Sig_transdc_resp-reg_receiver"/>
</dbReference>
<sequence length="233" mass="26282">MSYRLLLVEDDQELAELLIDYLELESFIVTWETRGDKGLDVALTENFDVIILDIMLPGTNGVEFLKEFRQQRLTPVIMLTARGEELDRILGFELGADDYLPKPCSPRELVARIKAVIRRVVMDQQTTQPSHSSNMVVVGPLHLNLSSHEATVSGQPLNLTGTEFEVLSLLMQHTGEVVSKETLSLQALGKQLSLYDRSIDMHVSNLRKKIADVYDNPSLIKTIRGKGYLLKQF</sequence>
<dbReference type="CDD" id="cd00383">
    <property type="entry name" value="trans_reg_C"/>
    <property type="match status" value="1"/>
</dbReference>
<dbReference type="PANTHER" id="PTHR48111">
    <property type="entry name" value="REGULATOR OF RPOS"/>
    <property type="match status" value="1"/>
</dbReference>
<keyword evidence="2" id="KW-0963">Cytoplasm</keyword>
<accession>A0ABT5UFI7</accession>
<dbReference type="Gene3D" id="3.40.50.2300">
    <property type="match status" value="1"/>
</dbReference>
<dbReference type="InterPro" id="IPR011006">
    <property type="entry name" value="CheY-like_superfamily"/>
</dbReference>
<reference evidence="12 13" key="1">
    <citation type="submission" date="2022-11" db="EMBL/GenBank/DDBJ databases">
        <title>Spartinivicinus poritis sp. nov., isolated from scleractinian coral Porites lutea.</title>
        <authorList>
            <person name="Zhang G."/>
            <person name="Cai L."/>
            <person name="Wei Q."/>
        </authorList>
    </citation>
    <scope>NUCLEOTIDE SEQUENCE [LARGE SCALE GENOMIC DNA]</scope>
    <source>
        <strain evidence="12 13">A2-2</strain>
    </source>
</reference>
<gene>
    <name evidence="12" type="ORF">ORQ98_24575</name>
</gene>
<feature type="modified residue" description="4-aspartylphosphate" evidence="8">
    <location>
        <position position="53"/>
    </location>
</feature>
<evidence type="ECO:0000256" key="1">
    <source>
        <dbReference type="ARBA" id="ARBA00004496"/>
    </source>
</evidence>
<evidence type="ECO:0000256" key="7">
    <source>
        <dbReference type="ARBA" id="ARBA00023163"/>
    </source>
</evidence>
<evidence type="ECO:0000256" key="2">
    <source>
        <dbReference type="ARBA" id="ARBA00022490"/>
    </source>
</evidence>
<dbReference type="Gene3D" id="6.10.250.690">
    <property type="match status" value="1"/>
</dbReference>
<name>A0ABT5UFI7_9GAMM</name>
<keyword evidence="4" id="KW-0902">Two-component regulatory system</keyword>
<evidence type="ECO:0000259" key="10">
    <source>
        <dbReference type="PROSITE" id="PS50110"/>
    </source>
</evidence>
<dbReference type="InterPro" id="IPR016032">
    <property type="entry name" value="Sig_transdc_resp-reg_C-effctor"/>
</dbReference>
<dbReference type="SMART" id="SM00862">
    <property type="entry name" value="Trans_reg_C"/>
    <property type="match status" value="1"/>
</dbReference>
<dbReference type="PROSITE" id="PS50110">
    <property type="entry name" value="RESPONSE_REGULATORY"/>
    <property type="match status" value="1"/>
</dbReference>
<comment type="caution">
    <text evidence="12">The sequence shown here is derived from an EMBL/GenBank/DDBJ whole genome shotgun (WGS) entry which is preliminary data.</text>
</comment>
<dbReference type="PROSITE" id="PS51755">
    <property type="entry name" value="OMPR_PHOB"/>
    <property type="match status" value="1"/>
</dbReference>
<evidence type="ECO:0000256" key="6">
    <source>
        <dbReference type="ARBA" id="ARBA00023125"/>
    </source>
</evidence>
<feature type="domain" description="OmpR/PhoB-type" evidence="11">
    <location>
        <begin position="133"/>
        <end position="232"/>
    </location>
</feature>
<evidence type="ECO:0000259" key="11">
    <source>
        <dbReference type="PROSITE" id="PS51755"/>
    </source>
</evidence>
<dbReference type="RefSeq" id="WP_274691453.1">
    <property type="nucleotide sequence ID" value="NZ_JAPMOU010000053.1"/>
</dbReference>
<dbReference type="SUPFAM" id="SSF52172">
    <property type="entry name" value="CheY-like"/>
    <property type="match status" value="1"/>
</dbReference>
<dbReference type="EMBL" id="JAPMOU010000053">
    <property type="protein sequence ID" value="MDE1465142.1"/>
    <property type="molecule type" value="Genomic_DNA"/>
</dbReference>
<evidence type="ECO:0000256" key="5">
    <source>
        <dbReference type="ARBA" id="ARBA00023015"/>
    </source>
</evidence>
<evidence type="ECO:0000313" key="12">
    <source>
        <dbReference type="EMBL" id="MDE1465142.1"/>
    </source>
</evidence>
<keyword evidence="7" id="KW-0804">Transcription</keyword>
<evidence type="ECO:0000256" key="9">
    <source>
        <dbReference type="PROSITE-ProRule" id="PRU01091"/>
    </source>
</evidence>
<dbReference type="SUPFAM" id="SSF46894">
    <property type="entry name" value="C-terminal effector domain of the bipartite response regulators"/>
    <property type="match status" value="1"/>
</dbReference>
<organism evidence="12 13">
    <name type="scientific">Spartinivicinus poritis</name>
    <dbReference type="NCBI Taxonomy" id="2994640"/>
    <lineage>
        <taxon>Bacteria</taxon>
        <taxon>Pseudomonadati</taxon>
        <taxon>Pseudomonadota</taxon>
        <taxon>Gammaproteobacteria</taxon>
        <taxon>Oceanospirillales</taxon>
        <taxon>Zooshikellaceae</taxon>
        <taxon>Spartinivicinus</taxon>
    </lineage>
</organism>
<evidence type="ECO:0000256" key="4">
    <source>
        <dbReference type="ARBA" id="ARBA00023012"/>
    </source>
</evidence>
<dbReference type="PANTHER" id="PTHR48111:SF39">
    <property type="entry name" value="TRANSCRIPTIONAL REGULATORY PROTEIN CPXR"/>
    <property type="match status" value="1"/>
</dbReference>
<keyword evidence="3 8" id="KW-0597">Phosphoprotein</keyword>
<evidence type="ECO:0000256" key="3">
    <source>
        <dbReference type="ARBA" id="ARBA00022553"/>
    </source>
</evidence>
<dbReference type="Pfam" id="PF00486">
    <property type="entry name" value="Trans_reg_C"/>
    <property type="match status" value="1"/>
</dbReference>
<comment type="subcellular location">
    <subcellularLocation>
        <location evidence="1">Cytoplasm</location>
    </subcellularLocation>
</comment>
<keyword evidence="5" id="KW-0805">Transcription regulation</keyword>
<dbReference type="InterPro" id="IPR036388">
    <property type="entry name" value="WH-like_DNA-bd_sf"/>
</dbReference>
<feature type="DNA-binding region" description="OmpR/PhoB-type" evidence="9">
    <location>
        <begin position="133"/>
        <end position="232"/>
    </location>
</feature>
<protein>
    <submittedName>
        <fullName evidence="12">Response regulator</fullName>
    </submittedName>
</protein>
<dbReference type="SMART" id="SM00448">
    <property type="entry name" value="REC"/>
    <property type="match status" value="1"/>
</dbReference>
<dbReference type="Gene3D" id="1.10.10.10">
    <property type="entry name" value="Winged helix-like DNA-binding domain superfamily/Winged helix DNA-binding domain"/>
    <property type="match status" value="1"/>
</dbReference>
<evidence type="ECO:0000313" key="13">
    <source>
        <dbReference type="Proteomes" id="UP001528823"/>
    </source>
</evidence>